<sequence>IPTLEDVAESIYDEQPTSEKRKLQEVFKSQYESMHESTLSDDGQDEYPGGTGTPLSVPDFIANYLKTFAKGLADRFELSVRGIDVQLDVDLPPEHPSDNASPISSATSINLHFDELGLEKASTGSATGHHSPETSKGLKVLKRPGKRQVYLHNFSAQLISDASLFATLSRTSSIASPVETHSSGSSSQRPRSEGSASRRSSRIHRSALHESKSSSGSEVYSDAADQSPPSPLALKASKASIATDDGDRFADAGDDEGENQDFSHPNEILQHSTLSERELYSSRDSILSDSNYLDYAIQNGLFESTLGDQNFSSSHQSVSMQDSSTLGVERLRQDHNMQESISGSQQLPVADSPAAGSPRSHSQSPEPITSLSKSDEHILLHTDPRLQEAGTDNMVQALEVTRVPSNESSNASDETPSPISAEDLSESRIFSHEEAESMYMSAMTDVQSVESTPRLNIPGGWDSSSEKSDNSDHQNDNLHAQTLSIGASMKLTGAIEHGDGIETPRARSRATSDAPSSASSLPTVNKAHLLNTENTSPSLASKISKQLISGDKVSVWVPDHFWTGYLKKDQPTEDAENPDERSSQSPSMEDSILLDSSHQSTLGSFSQYAQVGSTGHRRWNSNDSKPSSRKLPSKSSPQGDTSSPVAPTEGIEVDIGAIRGYSDISAGRIVMQIVQQIQCAFTSSGSAPVEKTPESDQTGGGPMISDINISYICFALLEQLRGYGLAVNQDPVPQDVDLTDDILLRTDLKGIRIRPQLDSDNIVVRADVRRFTFGLKDENILSFDDTMNGSKSGRPESERGNDIAFVYKLSQGIQKVKLLSSPVKIDFDAQKLDETLSCFGGFSGILELSSSITSTSTVLPKEVKPQPRPRGVHFVMSPNEKPVDAQPGVSIKAEIGGVFLGVRGKSCGIVLRTDMVRISGTGDHMRLHVQSVKISGPHTGPYSGQASVNVATRGVGLEFLSAPEEKDLGKLLSLITPSKDKYENDDDILVETLVRQRQKGSIIRCGVNSLSVDISDLESFDQFKALGAELTRLSSVTKYLPEDDRPGILSMIFVKDIGTHINVNDKLGVFSFNAHNTQLAHVGLPPLLALEVGKLSASRNDEEQLITEVSASHGFEPVPMFMARMISDEMDPTVKMKLYNICIEYRVPTIMAALGLTEEEISTEDLAASMASSIATVTGHSSPKALTRQSSSSSDYSDSSKRPLHLDILIRDCALGLNPRCLPSRGLFVFTDTHFSGALPDQKGLSATLEVRKASVLVIDNIQNFNSSEDVVPQRSRSSVTGSLQVRELCHRGYVSLSEINSAKIAVNISQGKEEESQFVDVEFKDDLFVLESCADSTQTLIGIINGLKPPIPPSKETKYRTNVLSMEEMMASFTGDAFERPEHTSLDQRLDMDQADIIEDELPANLEYVGSFYNPEAPPTSEEIADSMLEDDLSHLASPPITRPMGQRPLLESFQEQYEVDPENEPLNIDDDYFGAESEVKGNARKWNSSKNQYSLTNEYKVEGSPLKLRIRDVHVIWNLFDGYDWAQTRETIEHAVEEVERKADERRRARHTSMEEDDDQDEVVGDFLFGSVWVGVAPNLPTSELRRQINLEINDAVSETESYASSTASRSTVRASGSKRPKQRRLKIERSKRYKVRFELAGVSADIVVFPPNSGETQSSIDVRVRDFEVIDNMPTSTWKKFATYMHDAGERQMGRPMIHLEMLNVKPVMELAASEIVLRVTVLPLRLHVDQDALDFITRFFEFKDEHAEEPAVKAEQPFLQRVEVNTVQLKLDYKPKKVDYAGLRSGHTTEFMNFFILDGADITLRHCIIYGISGFDKLHKTLNDIWMPDVKRNQLPGVLAGLAPVRSLANVGGGVRDLVSIPIKEYQKDGRIVRSIQKGATAFARTTTSEIARLGAKVMIGTQTILQTAEGVLSPTHPNYSSSPAYSTSDDSGWEDVGAPEPSRAVSQYADQPIGVMAGFRGAIRSLERDLIVAKDAIVAVPGEIMESGSAGGAAGVLGRRAPTIILRPAIGLTKGVGMALMGAGNALDRESRRKIEDVSKPFCSWSSFSILDMFTDLLQKYKRY</sequence>
<evidence type="ECO:0000256" key="3">
    <source>
        <dbReference type="ARBA" id="ARBA00009714"/>
    </source>
</evidence>
<evidence type="ECO:0000256" key="5">
    <source>
        <dbReference type="ARBA" id="ARBA00022448"/>
    </source>
</evidence>
<feature type="region of interest" description="Disordered" evidence="13">
    <location>
        <begin position="1917"/>
        <end position="1945"/>
    </location>
</feature>
<feature type="region of interest" description="Disordered" evidence="13">
    <location>
        <begin position="174"/>
        <end position="268"/>
    </location>
</feature>
<evidence type="ECO:0000256" key="10">
    <source>
        <dbReference type="ARBA" id="ARBA00024479"/>
    </source>
</evidence>
<feature type="region of interest" description="Disordered" evidence="13">
    <location>
        <begin position="1"/>
        <end position="52"/>
    </location>
</feature>
<dbReference type="Pfam" id="PF13329">
    <property type="entry name" value="ATG2_CAD"/>
    <property type="match status" value="1"/>
</dbReference>
<evidence type="ECO:0000256" key="1">
    <source>
        <dbReference type="ARBA" id="ARBA00004406"/>
    </source>
</evidence>
<dbReference type="GO" id="GO:0043495">
    <property type="term" value="F:protein-membrane adaptor activity"/>
    <property type="evidence" value="ECO:0007669"/>
    <property type="project" value="TreeGrafter"/>
</dbReference>
<feature type="region of interest" description="Disordered" evidence="13">
    <location>
        <begin position="567"/>
        <end position="596"/>
    </location>
</feature>
<evidence type="ECO:0000256" key="6">
    <source>
        <dbReference type="ARBA" id="ARBA00022824"/>
    </source>
</evidence>
<evidence type="ECO:0000256" key="4">
    <source>
        <dbReference type="ARBA" id="ARBA00018070"/>
    </source>
</evidence>
<feature type="compositionally biased region" description="Basic and acidic residues" evidence="13">
    <location>
        <begin position="464"/>
        <end position="476"/>
    </location>
</feature>
<keyword evidence="15" id="KW-1185">Reference proteome</keyword>
<keyword evidence="7" id="KW-0072">Autophagy</keyword>
<dbReference type="PANTHER" id="PTHR13190:SF1">
    <property type="entry name" value="AUTOPHAGY-RELATED 2, ISOFORM A"/>
    <property type="match status" value="1"/>
</dbReference>
<feature type="region of interest" description="Disordered" evidence="13">
    <location>
        <begin position="501"/>
        <end position="532"/>
    </location>
</feature>
<feature type="region of interest" description="Disordered" evidence="13">
    <location>
        <begin position="1181"/>
        <end position="1200"/>
    </location>
</feature>
<feature type="region of interest" description="Disordered" evidence="13">
    <location>
        <begin position="121"/>
        <end position="141"/>
    </location>
</feature>
<evidence type="ECO:0000256" key="8">
    <source>
        <dbReference type="ARBA" id="ARBA00023055"/>
    </source>
</evidence>
<evidence type="ECO:0000256" key="12">
    <source>
        <dbReference type="ARBA" id="ARBA00024631"/>
    </source>
</evidence>
<feature type="region of interest" description="Disordered" evidence="13">
    <location>
        <begin position="446"/>
        <end position="476"/>
    </location>
</feature>
<dbReference type="GO" id="GO:0034727">
    <property type="term" value="P:piecemeal microautophagy of the nucleus"/>
    <property type="evidence" value="ECO:0007669"/>
    <property type="project" value="TreeGrafter"/>
</dbReference>
<comment type="subcellular location">
    <subcellularLocation>
        <location evidence="1">Endoplasmic reticulum membrane</location>
        <topology evidence="1">Peripheral membrane protein</topology>
    </subcellularLocation>
    <subcellularLocation>
        <location evidence="2">Preautophagosomal structure membrane</location>
        <topology evidence="2">Peripheral membrane protein</topology>
    </subcellularLocation>
</comment>
<feature type="compositionally biased region" description="Polar residues" evidence="13">
    <location>
        <begin position="338"/>
        <end position="347"/>
    </location>
</feature>
<comment type="catalytic activity">
    <reaction evidence="11">
        <text>a 1,2-diacyl-sn-glycero-3-phosphoethanolamine(in) = a 1,2-diacyl-sn-glycero-3-phosphoethanolamine(out)</text>
        <dbReference type="Rhea" id="RHEA:38895"/>
        <dbReference type="ChEBI" id="CHEBI:64612"/>
    </reaction>
</comment>
<feature type="compositionally biased region" description="Low complexity" evidence="13">
    <location>
        <begin position="1602"/>
        <end position="1618"/>
    </location>
</feature>
<reference evidence="14" key="1">
    <citation type="journal article" date="2020" name="Stud. Mycol.">
        <title>101 Dothideomycetes genomes: a test case for predicting lifestyles and emergence of pathogens.</title>
        <authorList>
            <person name="Haridas S."/>
            <person name="Albert R."/>
            <person name="Binder M."/>
            <person name="Bloem J."/>
            <person name="Labutti K."/>
            <person name="Salamov A."/>
            <person name="Andreopoulos B."/>
            <person name="Baker S."/>
            <person name="Barry K."/>
            <person name="Bills G."/>
            <person name="Bluhm B."/>
            <person name="Cannon C."/>
            <person name="Castanera R."/>
            <person name="Culley D."/>
            <person name="Daum C."/>
            <person name="Ezra D."/>
            <person name="Gonzalez J."/>
            <person name="Henrissat B."/>
            <person name="Kuo A."/>
            <person name="Liang C."/>
            <person name="Lipzen A."/>
            <person name="Lutzoni F."/>
            <person name="Magnuson J."/>
            <person name="Mondo S."/>
            <person name="Nolan M."/>
            <person name="Ohm R."/>
            <person name="Pangilinan J."/>
            <person name="Park H.-J."/>
            <person name="Ramirez L."/>
            <person name="Alfaro M."/>
            <person name="Sun H."/>
            <person name="Tritt A."/>
            <person name="Yoshinaga Y."/>
            <person name="Zwiers L.-H."/>
            <person name="Turgeon B."/>
            <person name="Goodwin S."/>
            <person name="Spatafora J."/>
            <person name="Crous P."/>
            <person name="Grigoriev I."/>
        </authorList>
    </citation>
    <scope>NUCLEOTIDE SEQUENCE</scope>
    <source>
        <strain evidence="14">CBS 101060</strain>
    </source>
</reference>
<dbReference type="GO" id="GO:0000045">
    <property type="term" value="P:autophagosome assembly"/>
    <property type="evidence" value="ECO:0007669"/>
    <property type="project" value="TreeGrafter"/>
</dbReference>
<evidence type="ECO:0000256" key="11">
    <source>
        <dbReference type="ARBA" id="ARBA00024615"/>
    </source>
</evidence>
<feature type="compositionally biased region" description="Acidic residues" evidence="13">
    <location>
        <begin position="1"/>
        <end position="12"/>
    </location>
</feature>
<evidence type="ECO:0000313" key="14">
    <source>
        <dbReference type="EMBL" id="KAF2839399.1"/>
    </source>
</evidence>
<feature type="region of interest" description="Disordered" evidence="13">
    <location>
        <begin position="610"/>
        <end position="648"/>
    </location>
</feature>
<dbReference type="GO" id="GO:0005789">
    <property type="term" value="C:endoplasmic reticulum membrane"/>
    <property type="evidence" value="ECO:0007669"/>
    <property type="project" value="UniProtKB-SubCell"/>
</dbReference>
<evidence type="ECO:0000256" key="2">
    <source>
        <dbReference type="ARBA" id="ARBA00004623"/>
    </source>
</evidence>
<feature type="compositionally biased region" description="Polar residues" evidence="13">
    <location>
        <begin position="403"/>
        <end position="418"/>
    </location>
</feature>
<feature type="compositionally biased region" description="Polar residues" evidence="13">
    <location>
        <begin position="359"/>
        <end position="372"/>
    </location>
</feature>
<feature type="compositionally biased region" description="Polar residues" evidence="13">
    <location>
        <begin position="30"/>
        <end position="41"/>
    </location>
</feature>
<feature type="region of interest" description="Disordered" evidence="13">
    <location>
        <begin position="337"/>
        <end position="376"/>
    </location>
</feature>
<comment type="caution">
    <text evidence="14">The sequence shown here is derived from an EMBL/GenBank/DDBJ whole genome shotgun (WGS) entry which is preliminary data.</text>
</comment>
<keyword evidence="9" id="KW-0472">Membrane</keyword>
<feature type="region of interest" description="Disordered" evidence="13">
    <location>
        <begin position="859"/>
        <end position="879"/>
    </location>
</feature>
<keyword evidence="8" id="KW-0445">Lipid transport</keyword>
<dbReference type="Proteomes" id="UP000799429">
    <property type="component" value="Unassembled WGS sequence"/>
</dbReference>
<name>A0A9P4VTB1_9PEZI</name>
<dbReference type="EMBL" id="MU006095">
    <property type="protein sequence ID" value="KAF2839399.1"/>
    <property type="molecule type" value="Genomic_DNA"/>
</dbReference>
<feature type="region of interest" description="Disordered" evidence="13">
    <location>
        <begin position="1602"/>
        <end position="1627"/>
    </location>
</feature>
<comment type="similarity">
    <text evidence="3">Belongs to the ATG2 family.</text>
</comment>
<feature type="compositionally biased region" description="Low complexity" evidence="13">
    <location>
        <begin position="182"/>
        <end position="198"/>
    </location>
</feature>
<proteinExistence type="inferred from homology"/>
<feature type="region of interest" description="Disordered" evidence="13">
    <location>
        <begin position="402"/>
        <end position="426"/>
    </location>
</feature>
<dbReference type="GO" id="GO:0034045">
    <property type="term" value="C:phagophore assembly site membrane"/>
    <property type="evidence" value="ECO:0007669"/>
    <property type="project" value="UniProtKB-SubCell"/>
</dbReference>
<dbReference type="GO" id="GO:0006869">
    <property type="term" value="P:lipid transport"/>
    <property type="evidence" value="ECO:0007669"/>
    <property type="project" value="UniProtKB-KW"/>
</dbReference>
<comment type="catalytic activity">
    <reaction evidence="10">
        <text>a 1,2-diacyl-sn-glycero-3-phospho-L-serine(in) = a 1,2-diacyl-sn-glycero-3-phospho-L-serine(out)</text>
        <dbReference type="Rhea" id="RHEA:38663"/>
        <dbReference type="ChEBI" id="CHEBI:57262"/>
    </reaction>
</comment>
<comment type="catalytic activity">
    <reaction evidence="12">
        <text>a 1,2-diacyl-sn-glycero-3-phosphocholine(in) = a 1,2-diacyl-sn-glycero-3-phosphocholine(out)</text>
        <dbReference type="Rhea" id="RHEA:38571"/>
        <dbReference type="ChEBI" id="CHEBI:57643"/>
    </reaction>
</comment>
<dbReference type="OrthoDB" id="18982at2759"/>
<feature type="non-terminal residue" evidence="14">
    <location>
        <position position="1"/>
    </location>
</feature>
<keyword evidence="5" id="KW-0813">Transport</keyword>
<evidence type="ECO:0000256" key="7">
    <source>
        <dbReference type="ARBA" id="ARBA00023006"/>
    </source>
</evidence>
<dbReference type="GO" id="GO:0061908">
    <property type="term" value="C:phagophore"/>
    <property type="evidence" value="ECO:0007669"/>
    <property type="project" value="TreeGrafter"/>
</dbReference>
<accession>A0A9P4VTB1</accession>
<feature type="compositionally biased region" description="Polar residues" evidence="13">
    <location>
        <begin position="509"/>
        <end position="523"/>
    </location>
</feature>
<gene>
    <name evidence="14" type="ORF">M501DRAFT_933518</name>
</gene>
<protein>
    <recommendedName>
        <fullName evidence="4">Autophagy-related protein 2</fullName>
    </recommendedName>
</protein>
<evidence type="ECO:0000256" key="9">
    <source>
        <dbReference type="ARBA" id="ARBA00023136"/>
    </source>
</evidence>
<dbReference type="GO" id="GO:0061723">
    <property type="term" value="P:glycophagy"/>
    <property type="evidence" value="ECO:0007669"/>
    <property type="project" value="TreeGrafter"/>
</dbReference>
<organism evidence="14 15">
    <name type="scientific">Patellaria atrata CBS 101060</name>
    <dbReference type="NCBI Taxonomy" id="1346257"/>
    <lineage>
        <taxon>Eukaryota</taxon>
        <taxon>Fungi</taxon>
        <taxon>Dikarya</taxon>
        <taxon>Ascomycota</taxon>
        <taxon>Pezizomycotina</taxon>
        <taxon>Dothideomycetes</taxon>
        <taxon>Dothideomycetes incertae sedis</taxon>
        <taxon>Patellariales</taxon>
        <taxon>Patellariaceae</taxon>
        <taxon>Patellaria</taxon>
    </lineage>
</organism>
<dbReference type="GO" id="GO:0000422">
    <property type="term" value="P:autophagy of mitochondrion"/>
    <property type="evidence" value="ECO:0007669"/>
    <property type="project" value="TreeGrafter"/>
</dbReference>
<dbReference type="PANTHER" id="PTHR13190">
    <property type="entry name" value="AUTOPHAGY-RELATED 2, ISOFORM A"/>
    <property type="match status" value="1"/>
</dbReference>
<evidence type="ECO:0000313" key="15">
    <source>
        <dbReference type="Proteomes" id="UP000799429"/>
    </source>
</evidence>
<dbReference type="InterPro" id="IPR026849">
    <property type="entry name" value="ATG2"/>
</dbReference>
<evidence type="ECO:0000256" key="13">
    <source>
        <dbReference type="SAM" id="MobiDB-lite"/>
    </source>
</evidence>
<keyword evidence="6" id="KW-0256">Endoplasmic reticulum</keyword>
<feature type="compositionally biased region" description="Polar residues" evidence="13">
    <location>
        <begin position="583"/>
        <end position="596"/>
    </location>
</feature>
<dbReference type="GO" id="GO:0032266">
    <property type="term" value="F:phosphatidylinositol-3-phosphate binding"/>
    <property type="evidence" value="ECO:0007669"/>
    <property type="project" value="TreeGrafter"/>
</dbReference>
<dbReference type="GO" id="GO:0061709">
    <property type="term" value="P:reticulophagy"/>
    <property type="evidence" value="ECO:0007669"/>
    <property type="project" value="TreeGrafter"/>
</dbReference>
<feature type="compositionally biased region" description="Low complexity" evidence="13">
    <location>
        <begin position="1924"/>
        <end position="1935"/>
    </location>
</feature>